<feature type="domain" description="ABC3 transporter permease C-terminal" evidence="8">
    <location>
        <begin position="712"/>
        <end position="825"/>
    </location>
</feature>
<comment type="subcellular location">
    <subcellularLocation>
        <location evidence="1">Cell membrane</location>
        <topology evidence="1">Multi-pass membrane protein</topology>
    </subcellularLocation>
</comment>
<keyword evidence="4 7" id="KW-1133">Transmembrane helix</keyword>
<organism evidence="10 11">
    <name type="scientific">Silvibacterium bohemicum</name>
    <dbReference type="NCBI Taxonomy" id="1577686"/>
    <lineage>
        <taxon>Bacteria</taxon>
        <taxon>Pseudomonadati</taxon>
        <taxon>Acidobacteriota</taxon>
        <taxon>Terriglobia</taxon>
        <taxon>Terriglobales</taxon>
        <taxon>Acidobacteriaceae</taxon>
        <taxon>Silvibacterium</taxon>
    </lineage>
</organism>
<dbReference type="RefSeq" id="WP_082125300.1">
    <property type="nucleotide sequence ID" value="NZ_JACHEK010000003.1"/>
</dbReference>
<dbReference type="AlphaFoldDB" id="A0A841JRX4"/>
<dbReference type="Proteomes" id="UP000538666">
    <property type="component" value="Unassembled WGS sequence"/>
</dbReference>
<reference evidence="10 11" key="1">
    <citation type="submission" date="2020-08" db="EMBL/GenBank/DDBJ databases">
        <title>Genomic Encyclopedia of Type Strains, Phase IV (KMG-IV): sequencing the most valuable type-strain genomes for metagenomic binning, comparative biology and taxonomic classification.</title>
        <authorList>
            <person name="Goeker M."/>
        </authorList>
    </citation>
    <scope>NUCLEOTIDE SEQUENCE [LARGE SCALE GENOMIC DNA]</scope>
    <source>
        <strain evidence="10 11">DSM 103733</strain>
    </source>
</reference>
<keyword evidence="2" id="KW-1003">Cell membrane</keyword>
<dbReference type="GO" id="GO:0005886">
    <property type="term" value="C:plasma membrane"/>
    <property type="evidence" value="ECO:0007669"/>
    <property type="project" value="UniProtKB-SubCell"/>
</dbReference>
<feature type="transmembrane region" description="Helical" evidence="7">
    <location>
        <begin position="21"/>
        <end position="48"/>
    </location>
</feature>
<accession>A0A841JRX4</accession>
<evidence type="ECO:0000313" key="10">
    <source>
        <dbReference type="EMBL" id="MBB6143910.1"/>
    </source>
</evidence>
<dbReference type="Pfam" id="PF02687">
    <property type="entry name" value="FtsX"/>
    <property type="match status" value="2"/>
</dbReference>
<dbReference type="InterPro" id="IPR003838">
    <property type="entry name" value="ABC3_permease_C"/>
</dbReference>
<evidence type="ECO:0000259" key="9">
    <source>
        <dbReference type="Pfam" id="PF12704"/>
    </source>
</evidence>
<feature type="transmembrane region" description="Helical" evidence="7">
    <location>
        <begin position="797"/>
        <end position="817"/>
    </location>
</feature>
<comment type="caution">
    <text evidence="10">The sequence shown here is derived from an EMBL/GenBank/DDBJ whole genome shotgun (WGS) entry which is preliminary data.</text>
</comment>
<dbReference type="PANTHER" id="PTHR30572:SF4">
    <property type="entry name" value="ABC TRANSPORTER PERMEASE YTRF"/>
    <property type="match status" value="1"/>
</dbReference>
<evidence type="ECO:0000256" key="1">
    <source>
        <dbReference type="ARBA" id="ARBA00004651"/>
    </source>
</evidence>
<dbReference type="Pfam" id="PF12704">
    <property type="entry name" value="MacB_PCD"/>
    <property type="match status" value="2"/>
</dbReference>
<dbReference type="NCBIfam" id="TIGR03434">
    <property type="entry name" value="ADOP"/>
    <property type="match status" value="1"/>
</dbReference>
<evidence type="ECO:0000256" key="5">
    <source>
        <dbReference type="ARBA" id="ARBA00023136"/>
    </source>
</evidence>
<gene>
    <name evidence="10" type="ORF">HNQ77_001859</name>
</gene>
<feature type="domain" description="MacB-like periplasmic core" evidence="9">
    <location>
        <begin position="426"/>
        <end position="619"/>
    </location>
</feature>
<feature type="transmembrane region" description="Helical" evidence="7">
    <location>
        <begin position="753"/>
        <end position="777"/>
    </location>
</feature>
<dbReference type="InterPro" id="IPR050250">
    <property type="entry name" value="Macrolide_Exporter_MacB"/>
</dbReference>
<evidence type="ECO:0000259" key="8">
    <source>
        <dbReference type="Pfam" id="PF02687"/>
    </source>
</evidence>
<evidence type="ECO:0000256" key="6">
    <source>
        <dbReference type="ARBA" id="ARBA00038076"/>
    </source>
</evidence>
<dbReference type="OrthoDB" id="127329at2"/>
<dbReference type="PANTHER" id="PTHR30572">
    <property type="entry name" value="MEMBRANE COMPONENT OF TRANSPORTER-RELATED"/>
    <property type="match status" value="1"/>
</dbReference>
<feature type="domain" description="MacB-like periplasmic core" evidence="9">
    <location>
        <begin position="24"/>
        <end position="237"/>
    </location>
</feature>
<evidence type="ECO:0000256" key="3">
    <source>
        <dbReference type="ARBA" id="ARBA00022692"/>
    </source>
</evidence>
<sequence>MHSLMQDIRYGFRGLAKTPGFVAVVVISLALGIGANSTIFSVLNAILYRPLPYDHPERLMVLWETAPGHPDWRVPPPIAELEDFKHHNTVFDDIALTSNTVTSSISGTGQPDPIRMQYVTPTFFNVLQVGPILGRVFVQKDLHENSQTIVISHAYWKRRFHSDPSVLGKTFTIQGITSTIVGVMPAGFSPFYGDHIDLWWPINPYEDRYIRRDDHWLMPIARMKPGVSIEQAQRQMDVVAKRLEAAYPKTNKGVGERLVPLQKELFGEMGKTLYPLFGAVTFVLLIACVNVANLFQSRTETRRKEYAVRAALGAGRSRLVRQMLTESALLALAGGALGVGLTIAGIALFRTLAGDFPNAQSINLDSRVLLFTLTVSLCTAFLFGLMPAIQASRADLNLALQKGDRRTSTASRGYSRHVLAVAEVALAMVLLVGAGLMIRSVLSLQQTDPGFDPKQVLTMQVQLPAGGKYVENIPGSEMGRLSPLVPAFYKQLMERIDAIPGVQSAGFVSNLPTYGGAERGFTIEGRPAPPEDQRPWAGSYIVSPGFFQALTIPLLRGRYLDEHDVKDRQWSVVISQKFAQRYFPNENPLGHQITVRGAGDSEAGQQPRQIVGVVGDIANYGVQQEALPFMYFSYLQQPDLFFGGSIEQQLHQTLLLRTPPGFTGGNAQLVAAVKKAVTALDADQPVTDVMTMQDALADSISDSRFYMRLMGLFAAVAALLAAMGIYGVISYFVTQRTHEIGIRMALGAQPGRIIGMVSGLGLKLAAFGVVIGAGMAFGLTRLISRFLYGVKATDPVTYGLVAICLVGIAWLACYLPARRAARVDPIIALRED</sequence>
<keyword evidence="5 7" id="KW-0472">Membrane</keyword>
<feature type="transmembrane region" description="Helical" evidence="7">
    <location>
        <begin position="709"/>
        <end position="733"/>
    </location>
</feature>
<feature type="domain" description="ABC3 transporter permease C-terminal" evidence="8">
    <location>
        <begin position="279"/>
        <end position="394"/>
    </location>
</feature>
<dbReference type="GO" id="GO:0022857">
    <property type="term" value="F:transmembrane transporter activity"/>
    <property type="evidence" value="ECO:0007669"/>
    <property type="project" value="TreeGrafter"/>
</dbReference>
<feature type="transmembrane region" description="Helical" evidence="7">
    <location>
        <begin position="273"/>
        <end position="295"/>
    </location>
</feature>
<evidence type="ECO:0000313" key="11">
    <source>
        <dbReference type="Proteomes" id="UP000538666"/>
    </source>
</evidence>
<evidence type="ECO:0000256" key="2">
    <source>
        <dbReference type="ARBA" id="ARBA00022475"/>
    </source>
</evidence>
<dbReference type="InterPro" id="IPR017800">
    <property type="entry name" value="ADOP"/>
</dbReference>
<evidence type="ECO:0000256" key="4">
    <source>
        <dbReference type="ARBA" id="ARBA00022989"/>
    </source>
</evidence>
<keyword evidence="11" id="KW-1185">Reference proteome</keyword>
<comment type="similarity">
    <text evidence="6">Belongs to the ABC-4 integral membrane protein family.</text>
</comment>
<feature type="transmembrane region" description="Helical" evidence="7">
    <location>
        <begin position="418"/>
        <end position="438"/>
    </location>
</feature>
<protein>
    <submittedName>
        <fullName evidence="10">Putative ABC transport system permease protein</fullName>
    </submittedName>
</protein>
<proteinExistence type="inferred from homology"/>
<keyword evidence="3 7" id="KW-0812">Transmembrane</keyword>
<evidence type="ECO:0000256" key="7">
    <source>
        <dbReference type="SAM" id="Phobius"/>
    </source>
</evidence>
<dbReference type="EMBL" id="JACHEK010000003">
    <property type="protein sequence ID" value="MBB6143910.1"/>
    <property type="molecule type" value="Genomic_DNA"/>
</dbReference>
<feature type="transmembrane region" description="Helical" evidence="7">
    <location>
        <begin position="369"/>
        <end position="389"/>
    </location>
</feature>
<dbReference type="InterPro" id="IPR025857">
    <property type="entry name" value="MacB_PCD"/>
</dbReference>
<name>A0A841JRX4_9BACT</name>
<feature type="transmembrane region" description="Helical" evidence="7">
    <location>
        <begin position="328"/>
        <end position="349"/>
    </location>
</feature>